<proteinExistence type="predicted"/>
<dbReference type="PANTHER" id="PTHR33264:SF8">
    <property type="entry name" value="EXPRESSED PROTEIN"/>
    <property type="match status" value="1"/>
</dbReference>
<protein>
    <submittedName>
        <fullName evidence="2">Uncharacterized protein</fullName>
    </submittedName>
</protein>
<gene>
    <name evidence="2" type="ORF">Godav_008167</name>
</gene>
<organism evidence="2 3">
    <name type="scientific">Gossypium davidsonii</name>
    <name type="common">Davidson's cotton</name>
    <name type="synonym">Gossypium klotzschianum subsp. davidsonii</name>
    <dbReference type="NCBI Taxonomy" id="34287"/>
    <lineage>
        <taxon>Eukaryota</taxon>
        <taxon>Viridiplantae</taxon>
        <taxon>Streptophyta</taxon>
        <taxon>Embryophyta</taxon>
        <taxon>Tracheophyta</taxon>
        <taxon>Spermatophyta</taxon>
        <taxon>Magnoliopsida</taxon>
        <taxon>eudicotyledons</taxon>
        <taxon>Gunneridae</taxon>
        <taxon>Pentapetalae</taxon>
        <taxon>rosids</taxon>
        <taxon>malvids</taxon>
        <taxon>Malvales</taxon>
        <taxon>Malvaceae</taxon>
        <taxon>Malvoideae</taxon>
        <taxon>Gossypium</taxon>
    </lineage>
</organism>
<comment type="caution">
    <text evidence="2">The sequence shown here is derived from an EMBL/GenBank/DDBJ whole genome shotgun (WGS) entry which is preliminary data.</text>
</comment>
<evidence type="ECO:0000313" key="3">
    <source>
        <dbReference type="Proteomes" id="UP000593561"/>
    </source>
</evidence>
<evidence type="ECO:0000256" key="1">
    <source>
        <dbReference type="SAM" id="MobiDB-lite"/>
    </source>
</evidence>
<dbReference type="Proteomes" id="UP000593561">
    <property type="component" value="Unassembled WGS sequence"/>
</dbReference>
<dbReference type="EMBL" id="JABFAC010000009">
    <property type="protein sequence ID" value="MBA0622641.1"/>
    <property type="molecule type" value="Genomic_DNA"/>
</dbReference>
<accession>A0A7J8S999</accession>
<evidence type="ECO:0000313" key="2">
    <source>
        <dbReference type="EMBL" id="MBA0622641.1"/>
    </source>
</evidence>
<sequence length="165" mass="18604">MTRLLTKAPPVKRRTAALSISKDSKMAKKGKKCGEVMGVTAAECTAVCCCCPCSIIELLVLAFYKIPARLCKKVLRWKKRHLMKKKKKKKKNQQDLLGPTKCRPTGEELEAELDHMMGKGEPCDCGVDNHDGSCARAVDFEQEMWDRFRGAGFWRSPSQREETPN</sequence>
<dbReference type="AlphaFoldDB" id="A0A7J8S999"/>
<dbReference type="PANTHER" id="PTHR33264">
    <property type="entry name" value="EXPRESSED PROTEIN"/>
    <property type="match status" value="1"/>
</dbReference>
<feature type="compositionally biased region" description="Basic residues" evidence="1">
    <location>
        <begin position="82"/>
        <end position="91"/>
    </location>
</feature>
<feature type="region of interest" description="Disordered" evidence="1">
    <location>
        <begin position="82"/>
        <end position="103"/>
    </location>
</feature>
<name>A0A7J8S999_GOSDV</name>
<keyword evidence="3" id="KW-1185">Reference proteome</keyword>
<reference evidence="2 3" key="1">
    <citation type="journal article" date="2019" name="Genome Biol. Evol.">
        <title>Insights into the evolution of the New World diploid cottons (Gossypium, subgenus Houzingenia) based on genome sequencing.</title>
        <authorList>
            <person name="Grover C.E."/>
            <person name="Arick M.A. 2nd"/>
            <person name="Thrash A."/>
            <person name="Conover J.L."/>
            <person name="Sanders W.S."/>
            <person name="Peterson D.G."/>
            <person name="Frelichowski J.E."/>
            <person name="Scheffler J.A."/>
            <person name="Scheffler B.E."/>
            <person name="Wendel J.F."/>
        </authorList>
    </citation>
    <scope>NUCLEOTIDE SEQUENCE [LARGE SCALE GENOMIC DNA]</scope>
    <source>
        <strain evidence="2">27</strain>
        <tissue evidence="2">Leaf</tissue>
    </source>
</reference>